<evidence type="ECO:0000313" key="3">
    <source>
        <dbReference type="Proteomes" id="UP000825935"/>
    </source>
</evidence>
<organism evidence="2 3">
    <name type="scientific">Ceratopteris richardii</name>
    <name type="common">Triangle waterfern</name>
    <dbReference type="NCBI Taxonomy" id="49495"/>
    <lineage>
        <taxon>Eukaryota</taxon>
        <taxon>Viridiplantae</taxon>
        <taxon>Streptophyta</taxon>
        <taxon>Embryophyta</taxon>
        <taxon>Tracheophyta</taxon>
        <taxon>Polypodiopsida</taxon>
        <taxon>Polypodiidae</taxon>
        <taxon>Polypodiales</taxon>
        <taxon>Pteridineae</taxon>
        <taxon>Pteridaceae</taxon>
        <taxon>Parkerioideae</taxon>
        <taxon>Ceratopteris</taxon>
    </lineage>
</organism>
<dbReference type="Proteomes" id="UP000825935">
    <property type="component" value="Chromosome 31"/>
</dbReference>
<feature type="region of interest" description="Disordered" evidence="1">
    <location>
        <begin position="1"/>
        <end position="21"/>
    </location>
</feature>
<comment type="caution">
    <text evidence="2">The sequence shown here is derived from an EMBL/GenBank/DDBJ whole genome shotgun (WGS) entry which is preliminary data.</text>
</comment>
<sequence>MSFSSVANPDAPRRYNPHEETPLEKALREQVDTKCTSRTLNIRNCDSLPALHTAMLQCSAKASSLESPRTTAIRKNHKQERHRRSVGKNFTTLFVTQDDFIRSVLEHTSMVNIRTSDIPGRPPATPESVNPRTIIEFDVPRLQTSDPSAGHTVPKDFQNVNTMPLLDDSFYRDLENFSNDMSRGLCVEYYTDR</sequence>
<dbReference type="EMBL" id="CM035436">
    <property type="protein sequence ID" value="KAH7288925.1"/>
    <property type="molecule type" value="Genomic_DNA"/>
</dbReference>
<evidence type="ECO:0000313" key="2">
    <source>
        <dbReference type="EMBL" id="KAH7288925.1"/>
    </source>
</evidence>
<proteinExistence type="predicted"/>
<feature type="compositionally biased region" description="Basic and acidic residues" evidence="1">
    <location>
        <begin position="11"/>
        <end position="21"/>
    </location>
</feature>
<dbReference type="AlphaFoldDB" id="A0A8T2QZW0"/>
<keyword evidence="3" id="KW-1185">Reference proteome</keyword>
<accession>A0A8T2QZW0</accession>
<reference evidence="2" key="1">
    <citation type="submission" date="2021-08" db="EMBL/GenBank/DDBJ databases">
        <title>WGS assembly of Ceratopteris richardii.</title>
        <authorList>
            <person name="Marchant D.B."/>
            <person name="Chen G."/>
            <person name="Jenkins J."/>
            <person name="Shu S."/>
            <person name="Leebens-Mack J."/>
            <person name="Grimwood J."/>
            <person name="Schmutz J."/>
            <person name="Soltis P."/>
            <person name="Soltis D."/>
            <person name="Chen Z.-H."/>
        </authorList>
    </citation>
    <scope>NUCLEOTIDE SEQUENCE</scope>
    <source>
        <strain evidence="2">Whitten #5841</strain>
        <tissue evidence="2">Leaf</tissue>
    </source>
</reference>
<gene>
    <name evidence="2" type="ORF">KP509_31G050500</name>
</gene>
<evidence type="ECO:0000256" key="1">
    <source>
        <dbReference type="SAM" id="MobiDB-lite"/>
    </source>
</evidence>
<name>A0A8T2QZW0_CERRI</name>
<protein>
    <submittedName>
        <fullName evidence="2">Uncharacterized protein</fullName>
    </submittedName>
</protein>